<dbReference type="AlphaFoldDB" id="A0AAN9TRU2"/>
<name>A0AAN9TRU2_9HEMI</name>
<dbReference type="SUPFAM" id="SSF56219">
    <property type="entry name" value="DNase I-like"/>
    <property type="match status" value="1"/>
</dbReference>
<comment type="caution">
    <text evidence="2">The sequence shown here is derived from an EMBL/GenBank/DDBJ whole genome shotgun (WGS) entry which is preliminary data.</text>
</comment>
<keyword evidence="3" id="KW-1185">Reference proteome</keyword>
<dbReference type="PANTHER" id="PTHR12121">
    <property type="entry name" value="CARBON CATABOLITE REPRESSOR PROTEIN 4"/>
    <property type="match status" value="1"/>
</dbReference>
<dbReference type="InterPro" id="IPR005135">
    <property type="entry name" value="Endo/exonuclease/phosphatase"/>
</dbReference>
<evidence type="ECO:0000313" key="2">
    <source>
        <dbReference type="EMBL" id="KAK7601615.1"/>
    </source>
</evidence>
<organism evidence="2 3">
    <name type="scientific">Parthenolecanium corni</name>
    <dbReference type="NCBI Taxonomy" id="536013"/>
    <lineage>
        <taxon>Eukaryota</taxon>
        <taxon>Metazoa</taxon>
        <taxon>Ecdysozoa</taxon>
        <taxon>Arthropoda</taxon>
        <taxon>Hexapoda</taxon>
        <taxon>Insecta</taxon>
        <taxon>Pterygota</taxon>
        <taxon>Neoptera</taxon>
        <taxon>Paraneoptera</taxon>
        <taxon>Hemiptera</taxon>
        <taxon>Sternorrhyncha</taxon>
        <taxon>Coccoidea</taxon>
        <taxon>Coccidae</taxon>
        <taxon>Parthenolecanium</taxon>
    </lineage>
</organism>
<evidence type="ECO:0000259" key="1">
    <source>
        <dbReference type="Pfam" id="PF03372"/>
    </source>
</evidence>
<protein>
    <recommendedName>
        <fullName evidence="1">Endonuclease/exonuclease/phosphatase domain-containing protein</fullName>
    </recommendedName>
</protein>
<dbReference type="Proteomes" id="UP001367676">
    <property type="component" value="Unassembled WGS sequence"/>
</dbReference>
<dbReference type="Gene3D" id="3.60.10.10">
    <property type="entry name" value="Endonuclease/exonuclease/phosphatase"/>
    <property type="match status" value="1"/>
</dbReference>
<reference evidence="2 3" key="1">
    <citation type="submission" date="2024-03" db="EMBL/GenBank/DDBJ databases">
        <title>Adaptation during the transition from Ophiocordyceps entomopathogen to insect associate is accompanied by gene loss and intensified selection.</title>
        <authorList>
            <person name="Ward C.M."/>
            <person name="Onetto C.A."/>
            <person name="Borneman A.R."/>
        </authorList>
    </citation>
    <scope>NUCLEOTIDE SEQUENCE [LARGE SCALE GENOMIC DNA]</scope>
    <source>
        <strain evidence="2">AWRI1</strain>
        <tissue evidence="2">Single Adult Female</tissue>
    </source>
</reference>
<feature type="domain" description="Endonuclease/exonuclease/phosphatase" evidence="1">
    <location>
        <begin position="32"/>
        <end position="402"/>
    </location>
</feature>
<dbReference type="InterPro" id="IPR050410">
    <property type="entry name" value="CCR4/nocturin_mRNA_transcr"/>
</dbReference>
<accession>A0AAN9TRU2</accession>
<proteinExistence type="predicted"/>
<evidence type="ECO:0000313" key="3">
    <source>
        <dbReference type="Proteomes" id="UP001367676"/>
    </source>
</evidence>
<gene>
    <name evidence="2" type="ORF">V9T40_009056</name>
</gene>
<dbReference type="PANTHER" id="PTHR12121:SF34">
    <property type="entry name" value="PROTEIN ANGEL"/>
    <property type="match status" value="1"/>
</dbReference>
<dbReference type="Pfam" id="PF03372">
    <property type="entry name" value="Exo_endo_phos"/>
    <property type="match status" value="1"/>
</dbReference>
<dbReference type="GO" id="GO:0000175">
    <property type="term" value="F:3'-5'-RNA exonuclease activity"/>
    <property type="evidence" value="ECO:0007669"/>
    <property type="project" value="TreeGrafter"/>
</dbReference>
<dbReference type="InterPro" id="IPR036691">
    <property type="entry name" value="Endo/exonu/phosph_ase_sf"/>
</dbReference>
<dbReference type="EMBL" id="JBBCAQ010000010">
    <property type="protein sequence ID" value="KAK7601615.1"/>
    <property type="molecule type" value="Genomic_DNA"/>
</dbReference>
<sequence length="425" mass="48781">MITSYRDVVANARKPKGWLDERAKNGTVIKVVSYNILAQSLLHAHPELYSECNKDYLTWSYRSFLLINELNRFNADILCLQEVEADQLEFFNTQLGEFGYKGVFKKRTNEKDDGCAIFYKMDKFNLRECISVEYYQPNINLLNRDNIGIVMRLSPKINNNQCIVVATTHLLFNPKRHDIKLAQMQMLLAEIDRVAFKSISDSNEPSYYPIILTGDFNLKPYSLVYNLVVNGTVDNISQCYQNYQFRSPNRPLIPVRLGITDGCQHYHVMKNRHLNRTEISDFQYVKLFNTDRRSLNATDDNFKLSQNSPLEYDRFGSGSLYHNLKLSSAYPHSDISGGGATTYQDEWCTVDYIFYGPSQKVDDDPANPVDGDLKLVSYLKLPDCDQATCLGRLPNEVCPSDHLPLSATFHLPLQVETPSEMTCKF</sequence>